<feature type="transmembrane region" description="Helical" evidence="1">
    <location>
        <begin position="54"/>
        <end position="75"/>
    </location>
</feature>
<protein>
    <submittedName>
        <fullName evidence="2">Uncharacterized protein</fullName>
    </submittedName>
</protein>
<feature type="non-terminal residue" evidence="2">
    <location>
        <position position="1"/>
    </location>
</feature>
<evidence type="ECO:0000313" key="3">
    <source>
        <dbReference type="Proteomes" id="UP000257109"/>
    </source>
</evidence>
<sequence>SRNFEYHRLGNTNVDWGDIGLGRTWFHLHRACQLLRVHYAPHQCVGITRACLTFIQYVAIIISLVIIVMFGGDNLDMACNKKRVMKSKKQVDIT</sequence>
<reference evidence="2" key="1">
    <citation type="submission" date="2018-05" db="EMBL/GenBank/DDBJ databases">
        <title>Draft genome of Mucuna pruriens seed.</title>
        <authorList>
            <person name="Nnadi N.E."/>
            <person name="Vos R."/>
            <person name="Hasami M.H."/>
            <person name="Devisetty U.K."/>
            <person name="Aguiy J.C."/>
        </authorList>
    </citation>
    <scope>NUCLEOTIDE SEQUENCE [LARGE SCALE GENOMIC DNA]</scope>
    <source>
        <strain evidence="2">JCA_2017</strain>
    </source>
</reference>
<dbReference type="Proteomes" id="UP000257109">
    <property type="component" value="Unassembled WGS sequence"/>
</dbReference>
<keyword evidence="1" id="KW-0472">Membrane</keyword>
<organism evidence="2 3">
    <name type="scientific">Mucuna pruriens</name>
    <name type="common">Velvet bean</name>
    <name type="synonym">Dolichos pruriens</name>
    <dbReference type="NCBI Taxonomy" id="157652"/>
    <lineage>
        <taxon>Eukaryota</taxon>
        <taxon>Viridiplantae</taxon>
        <taxon>Streptophyta</taxon>
        <taxon>Embryophyta</taxon>
        <taxon>Tracheophyta</taxon>
        <taxon>Spermatophyta</taxon>
        <taxon>Magnoliopsida</taxon>
        <taxon>eudicotyledons</taxon>
        <taxon>Gunneridae</taxon>
        <taxon>Pentapetalae</taxon>
        <taxon>rosids</taxon>
        <taxon>fabids</taxon>
        <taxon>Fabales</taxon>
        <taxon>Fabaceae</taxon>
        <taxon>Papilionoideae</taxon>
        <taxon>50 kb inversion clade</taxon>
        <taxon>NPAAA clade</taxon>
        <taxon>indigoferoid/millettioid clade</taxon>
        <taxon>Phaseoleae</taxon>
        <taxon>Mucuna</taxon>
    </lineage>
</organism>
<accession>A0A371F2K8</accession>
<proteinExistence type="predicted"/>
<feature type="non-terminal residue" evidence="2">
    <location>
        <position position="94"/>
    </location>
</feature>
<keyword evidence="1" id="KW-1133">Transmembrane helix</keyword>
<gene>
    <name evidence="2" type="ORF">CR513_47981</name>
</gene>
<keyword evidence="3" id="KW-1185">Reference proteome</keyword>
<dbReference type="AlphaFoldDB" id="A0A371F2K8"/>
<dbReference type="EMBL" id="QJKJ01010878">
    <property type="protein sequence ID" value="RDX72526.1"/>
    <property type="molecule type" value="Genomic_DNA"/>
</dbReference>
<name>A0A371F2K8_MUCPR</name>
<comment type="caution">
    <text evidence="2">The sequence shown here is derived from an EMBL/GenBank/DDBJ whole genome shotgun (WGS) entry which is preliminary data.</text>
</comment>
<evidence type="ECO:0000256" key="1">
    <source>
        <dbReference type="SAM" id="Phobius"/>
    </source>
</evidence>
<keyword evidence="1" id="KW-0812">Transmembrane</keyword>
<evidence type="ECO:0000313" key="2">
    <source>
        <dbReference type="EMBL" id="RDX72526.1"/>
    </source>
</evidence>